<accession>A0A0F9HPH3</accession>
<comment type="caution">
    <text evidence="1">The sequence shown here is derived from an EMBL/GenBank/DDBJ whole genome shotgun (WGS) entry which is preliminary data.</text>
</comment>
<dbReference type="EMBL" id="LAZR01023876">
    <property type="protein sequence ID" value="KKL77022.1"/>
    <property type="molecule type" value="Genomic_DNA"/>
</dbReference>
<organism evidence="1">
    <name type="scientific">marine sediment metagenome</name>
    <dbReference type="NCBI Taxonomy" id="412755"/>
    <lineage>
        <taxon>unclassified sequences</taxon>
        <taxon>metagenomes</taxon>
        <taxon>ecological metagenomes</taxon>
    </lineage>
</organism>
<sequence>MNALTTEKLTLEVGAGIARLSMRGKTIIVVSCQSFALTLPHSGRAATLNSITETGSISWPLPPEEAARVWNELFKETPDARN</sequence>
<evidence type="ECO:0000313" key="1">
    <source>
        <dbReference type="EMBL" id="KKL77022.1"/>
    </source>
</evidence>
<protein>
    <submittedName>
        <fullName evidence="1">Uncharacterized protein</fullName>
    </submittedName>
</protein>
<reference evidence="1" key="1">
    <citation type="journal article" date="2015" name="Nature">
        <title>Complex archaea that bridge the gap between prokaryotes and eukaryotes.</title>
        <authorList>
            <person name="Spang A."/>
            <person name="Saw J.H."/>
            <person name="Jorgensen S.L."/>
            <person name="Zaremba-Niedzwiedzka K."/>
            <person name="Martijn J."/>
            <person name="Lind A.E."/>
            <person name="van Eijk R."/>
            <person name="Schleper C."/>
            <person name="Guy L."/>
            <person name="Ettema T.J."/>
        </authorList>
    </citation>
    <scope>NUCLEOTIDE SEQUENCE</scope>
</reference>
<gene>
    <name evidence="1" type="ORF">LCGC14_2039020</name>
</gene>
<name>A0A0F9HPH3_9ZZZZ</name>
<dbReference type="AlphaFoldDB" id="A0A0F9HPH3"/>
<proteinExistence type="predicted"/>